<dbReference type="EMBL" id="CP113524">
    <property type="protein sequence ID" value="WAJ22319.1"/>
    <property type="molecule type" value="Genomic_DNA"/>
</dbReference>
<keyword evidence="2" id="KW-0805">Transcription regulation</keyword>
<dbReference type="PANTHER" id="PTHR30126:SF78">
    <property type="entry name" value="HTH LYSR-TYPE DOMAIN-CONTAINING PROTEIN"/>
    <property type="match status" value="1"/>
</dbReference>
<dbReference type="InterPro" id="IPR005119">
    <property type="entry name" value="LysR_subst-bd"/>
</dbReference>
<dbReference type="InterPro" id="IPR036390">
    <property type="entry name" value="WH_DNA-bd_sf"/>
</dbReference>
<dbReference type="Pfam" id="PF03466">
    <property type="entry name" value="LysR_substrate"/>
    <property type="match status" value="1"/>
</dbReference>
<dbReference type="CDD" id="cd05466">
    <property type="entry name" value="PBP2_LTTR_substrate"/>
    <property type="match status" value="1"/>
</dbReference>
<evidence type="ECO:0000256" key="2">
    <source>
        <dbReference type="ARBA" id="ARBA00023015"/>
    </source>
</evidence>
<evidence type="ECO:0000313" key="6">
    <source>
        <dbReference type="EMBL" id="WAJ22319.1"/>
    </source>
</evidence>
<keyword evidence="3" id="KW-0238">DNA-binding</keyword>
<protein>
    <submittedName>
        <fullName evidence="6">LysR family transcriptional regulator</fullName>
    </submittedName>
</protein>
<proteinExistence type="inferred from homology"/>
<evidence type="ECO:0000259" key="5">
    <source>
        <dbReference type="PROSITE" id="PS50931"/>
    </source>
</evidence>
<sequence length="285" mass="33024">MDEKDFEMLSILNETRNITRAAERLYITQSALSKRIKAIEKELDMEILIRSRQGIRFTPAGEKVLEHSTTAAREMKLLRTHLETMNEEICGTLNLGVSINFALYKLPDILGEYHEKYPKVNLQITTGQSRDLYRQMLDGSLDIAIIRGEYSWDGIQYLVSQENICLVFNEEYETTPLSDYPYISHKTDMTQSAMITRWIHDQNLNPRTNGICVDSVTACVEMVKRGLGWGLLPEIALEHFHGCQKPCTFANGEPFIRRTYIYCQREAQKLPQIEAFMEILRNNRF</sequence>
<dbReference type="SUPFAM" id="SSF46785">
    <property type="entry name" value="Winged helix' DNA-binding domain"/>
    <property type="match status" value="1"/>
</dbReference>
<dbReference type="PANTHER" id="PTHR30126">
    <property type="entry name" value="HTH-TYPE TRANSCRIPTIONAL REGULATOR"/>
    <property type="match status" value="1"/>
</dbReference>
<comment type="similarity">
    <text evidence="1">Belongs to the LysR transcriptional regulatory family.</text>
</comment>
<evidence type="ECO:0000256" key="1">
    <source>
        <dbReference type="ARBA" id="ARBA00009437"/>
    </source>
</evidence>
<evidence type="ECO:0000256" key="3">
    <source>
        <dbReference type="ARBA" id="ARBA00023125"/>
    </source>
</evidence>
<dbReference type="InterPro" id="IPR036388">
    <property type="entry name" value="WH-like_DNA-bd_sf"/>
</dbReference>
<dbReference type="RefSeq" id="WP_268114228.1">
    <property type="nucleotide sequence ID" value="NZ_CP113524.1"/>
</dbReference>
<dbReference type="Pfam" id="PF00126">
    <property type="entry name" value="HTH_1"/>
    <property type="match status" value="1"/>
</dbReference>
<evidence type="ECO:0000256" key="4">
    <source>
        <dbReference type="ARBA" id="ARBA00023163"/>
    </source>
</evidence>
<feature type="domain" description="HTH lysR-type" evidence="5">
    <location>
        <begin position="1"/>
        <end position="58"/>
    </location>
</feature>
<dbReference type="PROSITE" id="PS50931">
    <property type="entry name" value="HTH_LYSR"/>
    <property type="match status" value="1"/>
</dbReference>
<dbReference type="SUPFAM" id="SSF53850">
    <property type="entry name" value="Periplasmic binding protein-like II"/>
    <property type="match status" value="1"/>
</dbReference>
<reference evidence="6" key="1">
    <citation type="submission" date="2022-11" db="EMBL/GenBank/DDBJ databases">
        <title>Lacrimispora xylanolytica sy1, complete genome.</title>
        <authorList>
            <person name="Choi S."/>
        </authorList>
    </citation>
    <scope>NUCLEOTIDE SEQUENCE</scope>
    <source>
        <strain evidence="6">Sy1</strain>
    </source>
</reference>
<dbReference type="InterPro" id="IPR000847">
    <property type="entry name" value="LysR_HTH_N"/>
</dbReference>
<gene>
    <name evidence="6" type="ORF">OW255_12095</name>
</gene>
<dbReference type="Proteomes" id="UP001163115">
    <property type="component" value="Chromosome"/>
</dbReference>
<accession>A0ABY7A8R8</accession>
<evidence type="ECO:0000313" key="7">
    <source>
        <dbReference type="Proteomes" id="UP001163115"/>
    </source>
</evidence>
<dbReference type="Gene3D" id="3.40.190.290">
    <property type="match status" value="1"/>
</dbReference>
<keyword evidence="7" id="KW-1185">Reference proteome</keyword>
<organism evidence="6 7">
    <name type="scientific">Lacrimispora xylanolytica</name>
    <dbReference type="NCBI Taxonomy" id="29375"/>
    <lineage>
        <taxon>Bacteria</taxon>
        <taxon>Bacillati</taxon>
        <taxon>Bacillota</taxon>
        <taxon>Clostridia</taxon>
        <taxon>Lachnospirales</taxon>
        <taxon>Lachnospiraceae</taxon>
        <taxon>Lacrimispora</taxon>
    </lineage>
</organism>
<keyword evidence="4" id="KW-0804">Transcription</keyword>
<dbReference type="Gene3D" id="1.10.10.10">
    <property type="entry name" value="Winged helix-like DNA-binding domain superfamily/Winged helix DNA-binding domain"/>
    <property type="match status" value="1"/>
</dbReference>
<dbReference type="PRINTS" id="PR00039">
    <property type="entry name" value="HTHLYSR"/>
</dbReference>
<name>A0ABY7A8R8_9FIRM</name>